<dbReference type="Proteomes" id="UP001589605">
    <property type="component" value="Unassembled WGS sequence"/>
</dbReference>
<dbReference type="EMBL" id="JBHMEZ010000001">
    <property type="protein sequence ID" value="MFB9051808.1"/>
    <property type="molecule type" value="Genomic_DNA"/>
</dbReference>
<sequence length="206" mass="22681">MKFITTLLVTLFCVTLHAQKRIDKIIDAQDITTLQINGDNCFKIHVTASNTSRITIQTNIAGEHNEEMLVIAKTSNDSLYVSTGFHPLFQADNDKLSAHKVMSIELEIQVPKHIKLNIKSNIGSVKIKGDFNTAFIELNQGQCVLNSFIGSAKINTIQGGISVETNFAKVNAASKHGVVKLEPLIFGENQLDLKSIRGDISVFKTE</sequence>
<comment type="caution">
    <text evidence="1">The sequence shown here is derived from an EMBL/GenBank/DDBJ whole genome shotgun (WGS) entry which is preliminary data.</text>
</comment>
<evidence type="ECO:0000313" key="2">
    <source>
        <dbReference type="Proteomes" id="UP001589605"/>
    </source>
</evidence>
<name>A0ABV5EXB3_9FLAO</name>
<accession>A0ABV5EXB3</accession>
<gene>
    <name evidence="1" type="ORF">ACFFVB_01840</name>
</gene>
<reference evidence="1 2" key="1">
    <citation type="submission" date="2024-09" db="EMBL/GenBank/DDBJ databases">
        <authorList>
            <person name="Sun Q."/>
            <person name="Mori K."/>
        </authorList>
    </citation>
    <scope>NUCLEOTIDE SEQUENCE [LARGE SCALE GENOMIC DNA]</scope>
    <source>
        <strain evidence="1 2">CECT 8286</strain>
    </source>
</reference>
<evidence type="ECO:0000313" key="1">
    <source>
        <dbReference type="EMBL" id="MFB9051808.1"/>
    </source>
</evidence>
<evidence type="ECO:0008006" key="3">
    <source>
        <dbReference type="Google" id="ProtNLM"/>
    </source>
</evidence>
<organism evidence="1 2">
    <name type="scientific">Formosa undariae</name>
    <dbReference type="NCBI Taxonomy" id="1325436"/>
    <lineage>
        <taxon>Bacteria</taxon>
        <taxon>Pseudomonadati</taxon>
        <taxon>Bacteroidota</taxon>
        <taxon>Flavobacteriia</taxon>
        <taxon>Flavobacteriales</taxon>
        <taxon>Flavobacteriaceae</taxon>
        <taxon>Formosa</taxon>
    </lineage>
</organism>
<dbReference type="RefSeq" id="WP_382380576.1">
    <property type="nucleotide sequence ID" value="NZ_JBHMEZ010000001.1"/>
</dbReference>
<keyword evidence="2" id="KW-1185">Reference proteome</keyword>
<proteinExistence type="predicted"/>
<protein>
    <recommendedName>
        <fullName evidence="3">DUF4097 domain-containing protein</fullName>
    </recommendedName>
</protein>